<dbReference type="AlphaFoldDB" id="A0A2S1R6S0"/>
<keyword evidence="5 7" id="KW-1133">Transmembrane helix</keyword>
<evidence type="ECO:0008006" key="10">
    <source>
        <dbReference type="Google" id="ProtNLM"/>
    </source>
</evidence>
<evidence type="ECO:0000256" key="4">
    <source>
        <dbReference type="ARBA" id="ARBA00022692"/>
    </source>
</evidence>
<dbReference type="KEGG" id="dlu:A6035_07240"/>
<feature type="transmembrane region" description="Helical" evidence="7">
    <location>
        <begin position="60"/>
        <end position="81"/>
    </location>
</feature>
<keyword evidence="9" id="KW-1185">Reference proteome</keyword>
<feature type="transmembrane region" description="Helical" evidence="7">
    <location>
        <begin position="127"/>
        <end position="149"/>
    </location>
</feature>
<evidence type="ECO:0000256" key="1">
    <source>
        <dbReference type="ARBA" id="ARBA00004651"/>
    </source>
</evidence>
<name>A0A2S1R6S0_9ACTN</name>
<comment type="similarity">
    <text evidence="2">Belongs to the UPF0719 family.</text>
</comment>
<evidence type="ECO:0000313" key="8">
    <source>
        <dbReference type="EMBL" id="AWH91986.1"/>
    </source>
</evidence>
<dbReference type="GO" id="GO:0005886">
    <property type="term" value="C:plasma membrane"/>
    <property type="evidence" value="ECO:0007669"/>
    <property type="project" value="UniProtKB-SubCell"/>
</dbReference>
<dbReference type="EMBL" id="CP015449">
    <property type="protein sequence ID" value="AWH91986.1"/>
    <property type="molecule type" value="Genomic_DNA"/>
</dbReference>
<sequence length="150" mass="15301">MTIAAGPADHVPELLDGIGVSLAYFGVGALVLALGFVMLDLLTPGSLRHHVFVDHRPNAAALFAASAISLAIIVVTVMTNASDSLVLGLIDVAVYGLLGVLFQAVTLVILEILVPGRFRDLVSAPRFSTATFAVAATLLAVAAVNAAAIA</sequence>
<feature type="transmembrane region" description="Helical" evidence="7">
    <location>
        <begin position="93"/>
        <end position="115"/>
    </location>
</feature>
<proteinExistence type="inferred from homology"/>
<evidence type="ECO:0000256" key="2">
    <source>
        <dbReference type="ARBA" id="ARBA00005779"/>
    </source>
</evidence>
<gene>
    <name evidence="8" type="ORF">A6035_07240</name>
</gene>
<feature type="transmembrane region" description="Helical" evidence="7">
    <location>
        <begin position="18"/>
        <end position="39"/>
    </location>
</feature>
<dbReference type="RefSeq" id="WP_108847245.1">
    <property type="nucleotide sequence ID" value="NZ_CP015449.1"/>
</dbReference>
<evidence type="ECO:0000313" key="9">
    <source>
        <dbReference type="Proteomes" id="UP000244928"/>
    </source>
</evidence>
<dbReference type="InterPro" id="IPR007140">
    <property type="entry name" value="DUF350"/>
</dbReference>
<dbReference type="Pfam" id="PF03994">
    <property type="entry name" value="DUF350"/>
    <property type="match status" value="1"/>
</dbReference>
<dbReference type="OrthoDB" id="5191770at2"/>
<reference evidence="8 9" key="1">
    <citation type="submission" date="2016-04" db="EMBL/GenBank/DDBJ databases">
        <title>Complete genome sequence of Dietzia lutea YIM 80766T, a strain isolated from desert soil in Egypt.</title>
        <authorList>
            <person name="Zhao J."/>
            <person name="Hu B."/>
            <person name="Geng S."/>
            <person name="Nie Y."/>
            <person name="Tang Y."/>
        </authorList>
    </citation>
    <scope>NUCLEOTIDE SEQUENCE [LARGE SCALE GENOMIC DNA]</scope>
    <source>
        <strain evidence="8 9">YIM 80766</strain>
    </source>
</reference>
<protein>
    <recommendedName>
        <fullName evidence="10">DUF350 domain-containing protein</fullName>
    </recommendedName>
</protein>
<organism evidence="8 9">
    <name type="scientific">Dietzia lutea</name>
    <dbReference type="NCBI Taxonomy" id="546160"/>
    <lineage>
        <taxon>Bacteria</taxon>
        <taxon>Bacillati</taxon>
        <taxon>Actinomycetota</taxon>
        <taxon>Actinomycetes</taxon>
        <taxon>Mycobacteriales</taxon>
        <taxon>Dietziaceae</taxon>
        <taxon>Dietzia</taxon>
    </lineage>
</organism>
<evidence type="ECO:0000256" key="3">
    <source>
        <dbReference type="ARBA" id="ARBA00022475"/>
    </source>
</evidence>
<dbReference type="Proteomes" id="UP000244928">
    <property type="component" value="Chromosome"/>
</dbReference>
<keyword evidence="6 7" id="KW-0472">Membrane</keyword>
<comment type="subcellular location">
    <subcellularLocation>
        <location evidence="1">Cell membrane</location>
        <topology evidence="1">Multi-pass membrane protein</topology>
    </subcellularLocation>
</comment>
<evidence type="ECO:0000256" key="5">
    <source>
        <dbReference type="ARBA" id="ARBA00022989"/>
    </source>
</evidence>
<evidence type="ECO:0000256" key="7">
    <source>
        <dbReference type="SAM" id="Phobius"/>
    </source>
</evidence>
<keyword evidence="4 7" id="KW-0812">Transmembrane</keyword>
<evidence type="ECO:0000256" key="6">
    <source>
        <dbReference type="ARBA" id="ARBA00023136"/>
    </source>
</evidence>
<keyword evidence="3" id="KW-1003">Cell membrane</keyword>
<accession>A0A2S1R6S0</accession>